<accession>A0A1U7CYW9</accession>
<dbReference type="PANTHER" id="PTHR43289:SF6">
    <property type="entry name" value="SERINE_THREONINE-PROTEIN KINASE NEKL-3"/>
    <property type="match status" value="1"/>
</dbReference>
<organism evidence="8 9">
    <name type="scientific">Paludisphaera borealis</name>
    <dbReference type="NCBI Taxonomy" id="1387353"/>
    <lineage>
        <taxon>Bacteria</taxon>
        <taxon>Pseudomonadati</taxon>
        <taxon>Planctomycetota</taxon>
        <taxon>Planctomycetia</taxon>
        <taxon>Isosphaerales</taxon>
        <taxon>Isosphaeraceae</taxon>
        <taxon>Paludisphaera</taxon>
    </lineage>
</organism>
<dbReference type="Proteomes" id="UP000186309">
    <property type="component" value="Chromosome"/>
</dbReference>
<proteinExistence type="predicted"/>
<evidence type="ECO:0000256" key="5">
    <source>
        <dbReference type="PROSITE-ProRule" id="PRU10141"/>
    </source>
</evidence>
<dbReference type="PROSITE" id="PS50011">
    <property type="entry name" value="PROTEIN_KINASE_DOM"/>
    <property type="match status" value="1"/>
</dbReference>
<dbReference type="InterPro" id="IPR011009">
    <property type="entry name" value="Kinase-like_dom_sf"/>
</dbReference>
<reference evidence="9" key="1">
    <citation type="submission" date="2016-12" db="EMBL/GenBank/DDBJ databases">
        <title>Comparative genomics of four Isosphaeraceae planctomycetes: a common pool of plasmids and glycoside hydrolase genes.</title>
        <authorList>
            <person name="Ivanova A."/>
        </authorList>
    </citation>
    <scope>NUCLEOTIDE SEQUENCE [LARGE SCALE GENOMIC DNA]</scope>
    <source>
        <strain evidence="9">PX4</strain>
    </source>
</reference>
<name>A0A1U7CYW9_9BACT</name>
<sequence length="842" mass="92875">MSSVISEVDGKAWNDGGSPTVIGTGTTLNDRFLLEKELGRGGMGAVYAATDQVLQRAVAIKVLKDQQAGEEVSKRLRLEAQIAARLLHENVVRIYDFGQSEGTSYLVMEQVDGTSYVRRWREITLGERLQILAGVAVALDYAHHQGVIHRDVKPGNVLLTIADAPKLSDFGLSLLAEHDDAAGVVRGTPHYMSPEQAKGQRLNYRTDLYSLGVMLYESATGAVPFTGTPMSVMAQHTNTPPPIFRSRDLGVSPDLENLIFALLAKRPEDRPANGAIIADALRIEADKLRPQASTHSHAQPAAPSPAPAEPVDSPLDLRALAELGEGRTITAQSSTPGVEKVSIANRPAGAPPSPVAIADAADLVSSALVRKMLRTVLAEPIALNPEERYLYGHYLAYLLIGSRRKRFFARRKIERLNADRARLILATTYALTAHDPDAAVAEAAELLDQRIDVRSALSPAVLAKFLSWRETPARRKMLRKVRKEIHDASTYAQKHMTDDRGVLNPGLIPRSLDDLAKLAPPRSEVGDKLVERWNRLADAWRDHSDLRLAALRYASGGSNRDPSGAAMWAEVVYPLMELARAERQNRSRAREVWDYFTSRVLRLRDSGDELDRRLNRDVPAGVVEQLDHSAKQLDQVLSRAEPEDEPADDELDPLAARLGAGAEAARMEAIAEEASPTDRDRIELVDPDPIRFLQGELHELWKEAVTAMQKAPGTKAASHRPTAIGPYRLVVIPSIRGTAAGQVAIQGMANKQIELLTPTLRTSGSRNKPILAVWIYRDNSLLITHYDFKSVQRSVLWDAPRAHQTPLNDPKEAYRELAARGLQIPDQLETALSRWFRPRKKV</sequence>
<feature type="domain" description="Protein kinase" evidence="7">
    <location>
        <begin position="32"/>
        <end position="282"/>
    </location>
</feature>
<dbReference type="Gene3D" id="3.30.200.20">
    <property type="entry name" value="Phosphorylase Kinase, domain 1"/>
    <property type="match status" value="1"/>
</dbReference>
<dbReference type="CDD" id="cd14014">
    <property type="entry name" value="STKc_PknB_like"/>
    <property type="match status" value="1"/>
</dbReference>
<feature type="compositionally biased region" description="Low complexity" evidence="6">
    <location>
        <begin position="292"/>
        <end position="301"/>
    </location>
</feature>
<dbReference type="Gene3D" id="1.10.510.10">
    <property type="entry name" value="Transferase(Phosphotransferase) domain 1"/>
    <property type="match status" value="1"/>
</dbReference>
<dbReference type="PROSITE" id="PS00107">
    <property type="entry name" value="PROTEIN_KINASE_ATP"/>
    <property type="match status" value="1"/>
</dbReference>
<feature type="region of interest" description="Disordered" evidence="6">
    <location>
        <begin position="289"/>
        <end position="312"/>
    </location>
</feature>
<dbReference type="SUPFAM" id="SSF56112">
    <property type="entry name" value="Protein kinase-like (PK-like)"/>
    <property type="match status" value="1"/>
</dbReference>
<dbReference type="SMART" id="SM00220">
    <property type="entry name" value="S_TKc"/>
    <property type="match status" value="1"/>
</dbReference>
<dbReference type="Pfam" id="PF00069">
    <property type="entry name" value="Pkinase"/>
    <property type="match status" value="1"/>
</dbReference>
<dbReference type="EC" id="2.7.11.1" evidence="8"/>
<dbReference type="RefSeq" id="WP_076350384.1">
    <property type="nucleotide sequence ID" value="NZ_CP019082.1"/>
</dbReference>
<dbReference type="GO" id="GO:0005524">
    <property type="term" value="F:ATP binding"/>
    <property type="evidence" value="ECO:0007669"/>
    <property type="project" value="UniProtKB-UniRule"/>
</dbReference>
<dbReference type="InterPro" id="IPR017441">
    <property type="entry name" value="Protein_kinase_ATP_BS"/>
</dbReference>
<dbReference type="EMBL" id="CP019082">
    <property type="protein sequence ID" value="APW64111.1"/>
    <property type="molecule type" value="Genomic_DNA"/>
</dbReference>
<keyword evidence="4 5" id="KW-0067">ATP-binding</keyword>
<dbReference type="STRING" id="1387353.BSF38_05703"/>
<evidence type="ECO:0000256" key="4">
    <source>
        <dbReference type="ARBA" id="ARBA00022840"/>
    </source>
</evidence>
<keyword evidence="2 5" id="KW-0547">Nucleotide-binding</keyword>
<dbReference type="PROSITE" id="PS00108">
    <property type="entry name" value="PROTEIN_KINASE_ST"/>
    <property type="match status" value="1"/>
</dbReference>
<dbReference type="GO" id="GO:0004674">
    <property type="term" value="F:protein serine/threonine kinase activity"/>
    <property type="evidence" value="ECO:0007669"/>
    <property type="project" value="UniProtKB-EC"/>
</dbReference>
<evidence type="ECO:0000259" key="7">
    <source>
        <dbReference type="PROSITE" id="PS50011"/>
    </source>
</evidence>
<evidence type="ECO:0000313" key="9">
    <source>
        <dbReference type="Proteomes" id="UP000186309"/>
    </source>
</evidence>
<protein>
    <submittedName>
        <fullName evidence="8">Serine/threonine-protein kinase PknB</fullName>
        <ecNumber evidence="8">2.7.11.1</ecNumber>
    </submittedName>
</protein>
<keyword evidence="3 8" id="KW-0418">Kinase</keyword>
<evidence type="ECO:0000313" key="8">
    <source>
        <dbReference type="EMBL" id="APW64111.1"/>
    </source>
</evidence>
<dbReference type="InterPro" id="IPR008271">
    <property type="entry name" value="Ser/Thr_kinase_AS"/>
</dbReference>
<dbReference type="AlphaFoldDB" id="A0A1U7CYW9"/>
<keyword evidence="1 8" id="KW-0808">Transferase</keyword>
<evidence type="ECO:0000256" key="3">
    <source>
        <dbReference type="ARBA" id="ARBA00022777"/>
    </source>
</evidence>
<dbReference type="InterPro" id="IPR000719">
    <property type="entry name" value="Prot_kinase_dom"/>
</dbReference>
<feature type="binding site" evidence="5">
    <location>
        <position position="61"/>
    </location>
    <ligand>
        <name>ATP</name>
        <dbReference type="ChEBI" id="CHEBI:30616"/>
    </ligand>
</feature>
<dbReference type="OrthoDB" id="232646at2"/>
<evidence type="ECO:0000256" key="1">
    <source>
        <dbReference type="ARBA" id="ARBA00022679"/>
    </source>
</evidence>
<gene>
    <name evidence="8" type="primary">pknB_24</name>
    <name evidence="8" type="ORF">BSF38_05703</name>
</gene>
<keyword evidence="9" id="KW-1185">Reference proteome</keyword>
<dbReference type="PANTHER" id="PTHR43289">
    <property type="entry name" value="MITOGEN-ACTIVATED PROTEIN KINASE KINASE KINASE 20-RELATED"/>
    <property type="match status" value="1"/>
</dbReference>
<evidence type="ECO:0000256" key="6">
    <source>
        <dbReference type="SAM" id="MobiDB-lite"/>
    </source>
</evidence>
<evidence type="ECO:0000256" key="2">
    <source>
        <dbReference type="ARBA" id="ARBA00022741"/>
    </source>
</evidence>
<dbReference type="KEGG" id="pbor:BSF38_05703"/>